<proteinExistence type="predicted"/>
<evidence type="ECO:0000313" key="2">
    <source>
        <dbReference type="EMBL" id="MBS9535468.1"/>
    </source>
</evidence>
<evidence type="ECO:0000256" key="1">
    <source>
        <dbReference type="SAM" id="MobiDB-lite"/>
    </source>
</evidence>
<feature type="region of interest" description="Disordered" evidence="1">
    <location>
        <begin position="1"/>
        <end position="26"/>
    </location>
</feature>
<keyword evidence="3" id="KW-1185">Reference proteome</keyword>
<reference evidence="2 3" key="1">
    <citation type="submission" date="2021-05" db="EMBL/GenBank/DDBJ databases">
        <title>Mycobacterium acidophilum sp. nov., an extremely acid-tolerant member of the genus Mycobacterium.</title>
        <authorList>
            <person name="Xia J."/>
        </authorList>
    </citation>
    <scope>NUCLEOTIDE SEQUENCE [LARGE SCALE GENOMIC DNA]</scope>
    <source>
        <strain evidence="2 3">M1</strain>
    </source>
</reference>
<dbReference type="RefSeq" id="WP_214094327.1">
    <property type="nucleotide sequence ID" value="NZ_JAHCLR010000044.1"/>
</dbReference>
<sequence>MTINSAASGRRSTPLPAGLGGRPLRTVRPQDAGDVYPYPGPEFARLAARGVLHRAANGYYVVVPQEHLGRPWLPNLEATAAGIASSIYGPANAIIMGVSAARVLGAIPRALAAVIITVPEQHRPIRLVDRAAVVRFVKRNGDPLDVERVETPLGPALVTTVEQTILDLAHRPALGHAEPDIPAAIISLYPRSDQRRLAELATGQGRMAALRRAQAWAGAAR</sequence>
<accession>A0ABS5RME1</accession>
<dbReference type="Proteomes" id="UP001519535">
    <property type="component" value="Unassembled WGS sequence"/>
</dbReference>
<evidence type="ECO:0008006" key="4">
    <source>
        <dbReference type="Google" id="ProtNLM"/>
    </source>
</evidence>
<organism evidence="2 3">
    <name type="scientific">Mycolicibacter acidiphilus</name>
    <dbReference type="NCBI Taxonomy" id="2835306"/>
    <lineage>
        <taxon>Bacteria</taxon>
        <taxon>Bacillati</taxon>
        <taxon>Actinomycetota</taxon>
        <taxon>Actinomycetes</taxon>
        <taxon>Mycobacteriales</taxon>
        <taxon>Mycobacteriaceae</taxon>
        <taxon>Mycolicibacter</taxon>
    </lineage>
</organism>
<feature type="compositionally biased region" description="Polar residues" evidence="1">
    <location>
        <begin position="1"/>
        <end position="11"/>
    </location>
</feature>
<evidence type="ECO:0000313" key="3">
    <source>
        <dbReference type="Proteomes" id="UP001519535"/>
    </source>
</evidence>
<gene>
    <name evidence="2" type="ORF">KIH27_17930</name>
</gene>
<name>A0ABS5RME1_9MYCO</name>
<comment type="caution">
    <text evidence="2">The sequence shown here is derived from an EMBL/GenBank/DDBJ whole genome shotgun (WGS) entry which is preliminary data.</text>
</comment>
<protein>
    <recommendedName>
        <fullName evidence="4">AbiEi antitoxin C-terminal domain-containing protein</fullName>
    </recommendedName>
</protein>
<dbReference type="EMBL" id="JAHCLR010000044">
    <property type="protein sequence ID" value="MBS9535468.1"/>
    <property type="molecule type" value="Genomic_DNA"/>
</dbReference>